<keyword evidence="3" id="KW-1185">Reference proteome</keyword>
<sequence>MTSLVGFSACCLLFLISASHSYDQLDTLTDSLLRDVMSRMGGPEDALAVNFDDYPNLPSNLSPMQQAESRAFEARRGCPTWQRTFYSRSRIFAAFQPMGQTICTGDDYVYNALGLLFRDDYVYNALGLLFRDDYVYNALDLLFRDDYVYNALDLLFRDDYVYNALGLLFRDDYVYNALGP</sequence>
<organism evidence="2 3">
    <name type="scientific">Caerostris extrusa</name>
    <name type="common">Bark spider</name>
    <name type="synonym">Caerostris bankana</name>
    <dbReference type="NCBI Taxonomy" id="172846"/>
    <lineage>
        <taxon>Eukaryota</taxon>
        <taxon>Metazoa</taxon>
        <taxon>Ecdysozoa</taxon>
        <taxon>Arthropoda</taxon>
        <taxon>Chelicerata</taxon>
        <taxon>Arachnida</taxon>
        <taxon>Araneae</taxon>
        <taxon>Araneomorphae</taxon>
        <taxon>Entelegynae</taxon>
        <taxon>Araneoidea</taxon>
        <taxon>Araneidae</taxon>
        <taxon>Caerostris</taxon>
    </lineage>
</organism>
<name>A0AAV4N7C3_CAEEX</name>
<comment type="caution">
    <text evidence="2">The sequence shown here is derived from an EMBL/GenBank/DDBJ whole genome shotgun (WGS) entry which is preliminary data.</text>
</comment>
<evidence type="ECO:0000256" key="1">
    <source>
        <dbReference type="SAM" id="SignalP"/>
    </source>
</evidence>
<evidence type="ECO:0000313" key="3">
    <source>
        <dbReference type="Proteomes" id="UP001054945"/>
    </source>
</evidence>
<protein>
    <submittedName>
        <fullName evidence="2">C-terminal peptide</fullName>
    </submittedName>
</protein>
<feature type="signal peptide" evidence="1">
    <location>
        <begin position="1"/>
        <end position="21"/>
    </location>
</feature>
<proteinExistence type="predicted"/>
<reference evidence="2 3" key="1">
    <citation type="submission" date="2021-06" db="EMBL/GenBank/DDBJ databases">
        <title>Caerostris extrusa draft genome.</title>
        <authorList>
            <person name="Kono N."/>
            <person name="Arakawa K."/>
        </authorList>
    </citation>
    <scope>NUCLEOTIDE SEQUENCE [LARGE SCALE GENOMIC DNA]</scope>
</reference>
<evidence type="ECO:0000313" key="2">
    <source>
        <dbReference type="EMBL" id="GIX80318.1"/>
    </source>
</evidence>
<feature type="chain" id="PRO_5043394232" evidence="1">
    <location>
        <begin position="22"/>
        <end position="180"/>
    </location>
</feature>
<dbReference type="EMBL" id="BPLR01003017">
    <property type="protein sequence ID" value="GIX80318.1"/>
    <property type="molecule type" value="Genomic_DNA"/>
</dbReference>
<keyword evidence="1" id="KW-0732">Signal</keyword>
<dbReference type="AlphaFoldDB" id="A0AAV4N7C3"/>
<gene>
    <name evidence="2" type="primary">Scg5</name>
    <name evidence="2" type="ORF">CEXT_554961</name>
</gene>
<dbReference type="Proteomes" id="UP001054945">
    <property type="component" value="Unassembled WGS sequence"/>
</dbReference>
<accession>A0AAV4N7C3</accession>